<evidence type="ECO:0000256" key="4">
    <source>
        <dbReference type="ARBA" id="ARBA00022989"/>
    </source>
</evidence>
<evidence type="ECO:0000313" key="14">
    <source>
        <dbReference type="RefSeq" id="XP_022089715.1"/>
    </source>
</evidence>
<dbReference type="InterPro" id="IPR051836">
    <property type="entry name" value="Kremen_rcpt"/>
</dbReference>
<protein>
    <submittedName>
        <fullName evidence="14 15">Uncharacterized protein LOC110978762</fullName>
    </submittedName>
</protein>
<dbReference type="KEGG" id="aplc:110978762"/>
<evidence type="ECO:0000256" key="10">
    <source>
        <dbReference type="SAM" id="SignalP"/>
    </source>
</evidence>
<evidence type="ECO:0000256" key="7">
    <source>
        <dbReference type="ARBA" id="ARBA00023180"/>
    </source>
</evidence>
<gene>
    <name evidence="14 15" type="primary">LOC110978762</name>
</gene>
<dbReference type="CDD" id="cd00033">
    <property type="entry name" value="CCP"/>
    <property type="match status" value="1"/>
</dbReference>
<accession>A0A8B7YDI8</accession>
<evidence type="ECO:0000256" key="6">
    <source>
        <dbReference type="ARBA" id="ARBA00023157"/>
    </source>
</evidence>
<evidence type="ECO:0000313" key="15">
    <source>
        <dbReference type="RefSeq" id="XP_022089716.1"/>
    </source>
</evidence>
<dbReference type="SMART" id="SM00321">
    <property type="entry name" value="WSC"/>
    <property type="match status" value="1"/>
</dbReference>
<proteinExistence type="predicted"/>
<keyword evidence="7" id="KW-0325">Glycoprotein</keyword>
<evidence type="ECO:0000256" key="2">
    <source>
        <dbReference type="ARBA" id="ARBA00022692"/>
    </source>
</evidence>
<dbReference type="SUPFAM" id="SSF57535">
    <property type="entry name" value="Complement control module/SCR domain"/>
    <property type="match status" value="1"/>
</dbReference>
<dbReference type="Pfam" id="PF01822">
    <property type="entry name" value="WSC"/>
    <property type="match status" value="1"/>
</dbReference>
<dbReference type="Proteomes" id="UP000694845">
    <property type="component" value="Unplaced"/>
</dbReference>
<keyword evidence="8" id="KW-0768">Sushi</keyword>
<organism evidence="13 15">
    <name type="scientific">Acanthaster planci</name>
    <name type="common">Crown-of-thorns starfish</name>
    <dbReference type="NCBI Taxonomy" id="133434"/>
    <lineage>
        <taxon>Eukaryota</taxon>
        <taxon>Metazoa</taxon>
        <taxon>Echinodermata</taxon>
        <taxon>Eleutherozoa</taxon>
        <taxon>Asterozoa</taxon>
        <taxon>Asteroidea</taxon>
        <taxon>Valvatacea</taxon>
        <taxon>Valvatida</taxon>
        <taxon>Acanthasteridae</taxon>
        <taxon>Acanthaster</taxon>
    </lineage>
</organism>
<sequence length="333" mass="36883">MFTLPLWVLIWGMTFQLLFVLSKQGNGPGYLGCFGDYYNRALPIGPAIDRNKQSVEWCFRYCLESSSTKYKYAGVEFTTECYCGSNEDYDKHGNKPDSECRHRCPGHNDQICGDNWRISIYSISQGVCSNDIGPPTNGDHTITNPRSLDYNLNNFKFFGTHVDFSCDVGYTLRGASSIECIDTGYNNVTWSDSVPRCEVPTTTMPSTTFQSTTVAIAPSSTRFNRDTPGPNNPNTGELKTATIIGIAVGAGVVTALVLSAIFIWKKRRNTRKKRPAVTLAKTGDRYTNNAYGLVSHSVSNQVNAPVYSAVIQQKSHCDDVYTTPDDVTSSRKE</sequence>
<keyword evidence="2 9" id="KW-0812">Transmembrane</keyword>
<feature type="transmembrane region" description="Helical" evidence="9">
    <location>
        <begin position="241"/>
        <end position="264"/>
    </location>
</feature>
<dbReference type="PROSITE" id="PS50923">
    <property type="entry name" value="SUSHI"/>
    <property type="match status" value="1"/>
</dbReference>
<keyword evidence="4 9" id="KW-1133">Transmembrane helix</keyword>
<dbReference type="Pfam" id="PF00084">
    <property type="entry name" value="Sushi"/>
    <property type="match status" value="1"/>
</dbReference>
<dbReference type="PANTHER" id="PTHR24269">
    <property type="entry name" value="KREMEN PROTEIN"/>
    <property type="match status" value="1"/>
</dbReference>
<dbReference type="OrthoDB" id="6064659at2759"/>
<evidence type="ECO:0000256" key="1">
    <source>
        <dbReference type="ARBA" id="ARBA00004167"/>
    </source>
</evidence>
<dbReference type="GeneID" id="110978762"/>
<dbReference type="Gene3D" id="2.10.70.10">
    <property type="entry name" value="Complement Module, domain 1"/>
    <property type="match status" value="1"/>
</dbReference>
<comment type="subcellular location">
    <subcellularLocation>
        <location evidence="1">Membrane</location>
        <topology evidence="1">Single-pass membrane protein</topology>
    </subcellularLocation>
</comment>
<keyword evidence="5 9" id="KW-0472">Membrane</keyword>
<evidence type="ECO:0000313" key="13">
    <source>
        <dbReference type="Proteomes" id="UP000694845"/>
    </source>
</evidence>
<evidence type="ECO:0000256" key="3">
    <source>
        <dbReference type="ARBA" id="ARBA00022729"/>
    </source>
</evidence>
<dbReference type="InterPro" id="IPR035976">
    <property type="entry name" value="Sushi/SCR/CCP_sf"/>
</dbReference>
<dbReference type="SMART" id="SM00032">
    <property type="entry name" value="CCP"/>
    <property type="match status" value="1"/>
</dbReference>
<evidence type="ECO:0000256" key="8">
    <source>
        <dbReference type="PROSITE-ProRule" id="PRU00302"/>
    </source>
</evidence>
<dbReference type="PANTHER" id="PTHR24269:SF16">
    <property type="entry name" value="PROTEIN SLG1"/>
    <property type="match status" value="1"/>
</dbReference>
<dbReference type="GO" id="GO:0005886">
    <property type="term" value="C:plasma membrane"/>
    <property type="evidence" value="ECO:0007669"/>
    <property type="project" value="TreeGrafter"/>
</dbReference>
<dbReference type="OMA" id="WRISIYS"/>
<keyword evidence="6" id="KW-1015">Disulfide bond</keyword>
<evidence type="ECO:0000259" key="11">
    <source>
        <dbReference type="PROSITE" id="PS50923"/>
    </source>
</evidence>
<dbReference type="InterPro" id="IPR002889">
    <property type="entry name" value="WSC_carb-bd"/>
</dbReference>
<reference evidence="14 15" key="1">
    <citation type="submission" date="2025-04" db="UniProtKB">
        <authorList>
            <consortium name="RefSeq"/>
        </authorList>
    </citation>
    <scope>IDENTIFICATION</scope>
</reference>
<dbReference type="PROSITE" id="PS51212">
    <property type="entry name" value="WSC"/>
    <property type="match status" value="1"/>
</dbReference>
<dbReference type="RefSeq" id="XP_022089716.1">
    <property type="nucleotide sequence ID" value="XM_022234024.1"/>
</dbReference>
<keyword evidence="3 10" id="KW-0732">Signal</keyword>
<dbReference type="InterPro" id="IPR000436">
    <property type="entry name" value="Sushi_SCR_CCP_dom"/>
</dbReference>
<evidence type="ECO:0000256" key="9">
    <source>
        <dbReference type="SAM" id="Phobius"/>
    </source>
</evidence>
<dbReference type="AlphaFoldDB" id="A0A8B7YDI8"/>
<evidence type="ECO:0000256" key="5">
    <source>
        <dbReference type="ARBA" id="ARBA00023136"/>
    </source>
</evidence>
<keyword evidence="13" id="KW-1185">Reference proteome</keyword>
<comment type="caution">
    <text evidence="8">Lacks conserved residue(s) required for the propagation of feature annotation.</text>
</comment>
<feature type="signal peptide" evidence="10">
    <location>
        <begin position="1"/>
        <end position="22"/>
    </location>
</feature>
<feature type="domain" description="Sushi" evidence="11">
    <location>
        <begin position="126"/>
        <end position="199"/>
    </location>
</feature>
<evidence type="ECO:0000259" key="12">
    <source>
        <dbReference type="PROSITE" id="PS51212"/>
    </source>
</evidence>
<name>A0A8B7YDI8_ACAPL</name>
<dbReference type="RefSeq" id="XP_022089715.1">
    <property type="nucleotide sequence ID" value="XM_022234023.1"/>
</dbReference>
<feature type="domain" description="WSC" evidence="12">
    <location>
        <begin position="27"/>
        <end position="124"/>
    </location>
</feature>
<feature type="chain" id="PRO_5044665554" evidence="10">
    <location>
        <begin position="23"/>
        <end position="333"/>
    </location>
</feature>